<evidence type="ECO:0000256" key="1">
    <source>
        <dbReference type="SAM" id="Phobius"/>
    </source>
</evidence>
<protein>
    <recommendedName>
        <fullName evidence="4">ABC transporter permease</fullName>
    </recommendedName>
</protein>
<feature type="transmembrane region" description="Helical" evidence="1">
    <location>
        <begin position="123"/>
        <end position="140"/>
    </location>
</feature>
<feature type="transmembrane region" description="Helical" evidence="1">
    <location>
        <begin position="160"/>
        <end position="179"/>
    </location>
</feature>
<feature type="transmembrane region" description="Helical" evidence="1">
    <location>
        <begin position="266"/>
        <end position="288"/>
    </location>
</feature>
<organism evidence="2 3">
    <name type="scientific">Agathobaculum hominis</name>
    <dbReference type="NCBI Taxonomy" id="2763014"/>
    <lineage>
        <taxon>Bacteria</taxon>
        <taxon>Bacillati</taxon>
        <taxon>Bacillota</taxon>
        <taxon>Clostridia</taxon>
        <taxon>Eubacteriales</taxon>
        <taxon>Butyricicoccaceae</taxon>
        <taxon>Agathobaculum</taxon>
    </lineage>
</organism>
<reference evidence="2 3" key="1">
    <citation type="submission" date="2020-08" db="EMBL/GenBank/DDBJ databases">
        <title>Genome public.</title>
        <authorList>
            <person name="Liu C."/>
            <person name="Sun Q."/>
        </authorList>
    </citation>
    <scope>NUCLEOTIDE SEQUENCE [LARGE SCALE GENOMIC DNA]</scope>
    <source>
        <strain evidence="2 3">M2</strain>
    </source>
</reference>
<dbReference type="RefSeq" id="WP_186970431.1">
    <property type="nucleotide sequence ID" value="NZ_JACOPK010000009.1"/>
</dbReference>
<dbReference type="EMBL" id="JACOPK010000009">
    <property type="protein sequence ID" value="MBC5696326.1"/>
    <property type="molecule type" value="Genomic_DNA"/>
</dbReference>
<proteinExistence type="predicted"/>
<evidence type="ECO:0000313" key="2">
    <source>
        <dbReference type="EMBL" id="MBC5696326.1"/>
    </source>
</evidence>
<evidence type="ECO:0008006" key="4">
    <source>
        <dbReference type="Google" id="ProtNLM"/>
    </source>
</evidence>
<keyword evidence="3" id="KW-1185">Reference proteome</keyword>
<name>A0ABR7GPS6_9FIRM</name>
<keyword evidence="1" id="KW-0812">Transmembrane</keyword>
<feature type="transmembrane region" description="Helical" evidence="1">
    <location>
        <begin position="186"/>
        <end position="208"/>
    </location>
</feature>
<feature type="transmembrane region" description="Helical" evidence="1">
    <location>
        <begin position="20"/>
        <end position="40"/>
    </location>
</feature>
<feature type="transmembrane region" description="Helical" evidence="1">
    <location>
        <begin position="365"/>
        <end position="381"/>
    </location>
</feature>
<feature type="transmembrane region" description="Helical" evidence="1">
    <location>
        <begin position="309"/>
        <end position="328"/>
    </location>
</feature>
<comment type="caution">
    <text evidence="2">The sequence shown here is derived from an EMBL/GenBank/DDBJ whole genome shotgun (WGS) entry which is preliminary data.</text>
</comment>
<keyword evidence="1" id="KW-1133">Transmembrane helix</keyword>
<feature type="transmembrane region" description="Helical" evidence="1">
    <location>
        <begin position="334"/>
        <end position="353"/>
    </location>
</feature>
<sequence>MMSRSSSSKGLVRDGVRRSLWAVVLSTLAFVVSMLLPSLMNMQQALENRKGMIVDGARASELAQSWKSSLADAAIYIGGENALVKLAVILLAVVAGTAMFAYLHDKRKVDFYHSLPVSREKLYLVNFVTGAVCVIAPYLVLRVLTLVCAHAMGFGEAVSVGTYLGVILCDILFFLLMYAMSALSTILCGNTIIALLLQLWVYLAPLAIQMMHEGLLSLYCKTYDSISYSDLFNHLRLSPAATYFMVNGANYGSGLADNFIRAGKPAYMLLAEYAAAALFIIALGVFAFRRRKSERAGTALAFRPLRLPVKAFMCIVMGTAFAIGFRLIGGKFWLWPGLVFGTVLFHCIIEVIYAFDLRALVKHPVQMLAILAVTALLMVGMQKDVLGYDRWLPDESKVASAGLIDYGDSAAELTEKENIAALCRLAEIGREATLNADSNDTGTAFLESHSLQFAMQNGTVKTRSYKLPVSEEVRSLLNKVYGSSEYKLKSSSLYDLDLDNARVTDMTFCVNQLKYNSETITDGEKAAEIVKTLREERLTYTELAKPVMSFNITTDAEANNYANGIVTDRDVKTLALIKKYFGLEPQSIAPDTVSQVELDFYVPGEDTWVGLNVTDRADIAALLKDAVATGTMRMYGNSDFYDLISFKDNARVNVTPAVGDGCNYYEISYPYDSFPTSIVEKYRPAAEKLAADPYANAATADGDIMVTRSDSLG</sequence>
<accession>A0ABR7GPS6</accession>
<feature type="transmembrane region" description="Helical" evidence="1">
    <location>
        <begin position="82"/>
        <end position="103"/>
    </location>
</feature>
<keyword evidence="1" id="KW-0472">Membrane</keyword>
<gene>
    <name evidence="2" type="ORF">H8S02_10275</name>
</gene>
<dbReference type="Proteomes" id="UP000641741">
    <property type="component" value="Unassembled WGS sequence"/>
</dbReference>
<evidence type="ECO:0000313" key="3">
    <source>
        <dbReference type="Proteomes" id="UP000641741"/>
    </source>
</evidence>